<proteinExistence type="predicted"/>
<feature type="domain" description="MACPF" evidence="1">
    <location>
        <begin position="106"/>
        <end position="262"/>
    </location>
</feature>
<dbReference type="EMBL" id="JBFXLR010000020">
    <property type="protein sequence ID" value="KAL2850530.1"/>
    <property type="molecule type" value="Genomic_DNA"/>
</dbReference>
<comment type="caution">
    <text evidence="2">The sequence shown here is derived from an EMBL/GenBank/DDBJ whole genome shotgun (WGS) entry which is preliminary data.</text>
</comment>
<evidence type="ECO:0000259" key="1">
    <source>
        <dbReference type="Pfam" id="PF01823"/>
    </source>
</evidence>
<gene>
    <name evidence="2" type="ORF">BJX68DRAFT_266732</name>
</gene>
<reference evidence="2 3" key="1">
    <citation type="submission" date="2024-07" db="EMBL/GenBank/DDBJ databases">
        <title>Section-level genome sequencing and comparative genomics of Aspergillus sections Usti and Cavernicolus.</title>
        <authorList>
            <consortium name="Lawrence Berkeley National Laboratory"/>
            <person name="Nybo J.L."/>
            <person name="Vesth T.C."/>
            <person name="Theobald S."/>
            <person name="Frisvad J.C."/>
            <person name="Larsen T.O."/>
            <person name="Kjaerboelling I."/>
            <person name="Rothschild-Mancinelli K."/>
            <person name="Lyhne E.K."/>
            <person name="Kogle M.E."/>
            <person name="Barry K."/>
            <person name="Clum A."/>
            <person name="Na H."/>
            <person name="Ledsgaard L."/>
            <person name="Lin J."/>
            <person name="Lipzen A."/>
            <person name="Kuo A."/>
            <person name="Riley R."/>
            <person name="Mondo S."/>
            <person name="LaButti K."/>
            <person name="Haridas S."/>
            <person name="Pangalinan J."/>
            <person name="Salamov A.A."/>
            <person name="Simmons B.A."/>
            <person name="Magnuson J.K."/>
            <person name="Chen J."/>
            <person name="Drula E."/>
            <person name="Henrissat B."/>
            <person name="Wiebenga A."/>
            <person name="Lubbers R.J."/>
            <person name="Gomes A.C."/>
            <person name="Macurrencykelacurrency M.R."/>
            <person name="Stajich J."/>
            <person name="Grigoriev I.V."/>
            <person name="Mortensen U.H."/>
            <person name="De vries R.P."/>
            <person name="Baker S.E."/>
            <person name="Andersen M.R."/>
        </authorList>
    </citation>
    <scope>NUCLEOTIDE SEQUENCE [LARGE SCALE GENOMIC DNA]</scope>
    <source>
        <strain evidence="2 3">CBS 756.74</strain>
    </source>
</reference>
<dbReference type="GeneID" id="98160766"/>
<organism evidence="2 3">
    <name type="scientific">Aspergillus pseudodeflectus</name>
    <dbReference type="NCBI Taxonomy" id="176178"/>
    <lineage>
        <taxon>Eukaryota</taxon>
        <taxon>Fungi</taxon>
        <taxon>Dikarya</taxon>
        <taxon>Ascomycota</taxon>
        <taxon>Pezizomycotina</taxon>
        <taxon>Eurotiomycetes</taxon>
        <taxon>Eurotiomycetidae</taxon>
        <taxon>Eurotiales</taxon>
        <taxon>Aspergillaceae</taxon>
        <taxon>Aspergillus</taxon>
        <taxon>Aspergillus subgen. Nidulantes</taxon>
    </lineage>
</organism>
<accession>A0ABR4KE32</accession>
<dbReference type="Proteomes" id="UP001610444">
    <property type="component" value="Unassembled WGS sequence"/>
</dbReference>
<evidence type="ECO:0000313" key="2">
    <source>
        <dbReference type="EMBL" id="KAL2850530.1"/>
    </source>
</evidence>
<protein>
    <recommendedName>
        <fullName evidence="1">MACPF domain-containing protein</fullName>
    </recommendedName>
</protein>
<sequence length="437" mass="48186">MGGPTYLDNAELLGKSILLLSNGKNPFDIDKLLEGAREVIKLNDGTKTVGESHGSGFTVPGNIDYASKHTTDHNSLRVETGSELSDTLDGNASLSASYAGVSAEGSAKYSYRGVLSKSKYYAVVSLDHRSFVLTLELPHGKLAVDTGLIDEAKELPEWPNGKNGVHHPSAEDCEEFLDFFRTWGTYVIRSCTFGARYHLKLESHMPKDLSKEEFETHIKAEYDAVASVKGDAGLKTSSKHSSYKRQRKSQVRVRGGDIGKNASLTQSPDDAANFGVNSIGDMVNEAGGMESKERKKLVTNLNTSLSFLNSFQIIQGDLYLYPKLDPASVEIEVQGPPGTEIDYHVIERKTKSHKKSPTHWTFDVPSKKTDDATRVRHIRVCAPPLSVKIVCQTPDHTMVAWHLQCGADVLFTGKETSEEIEVPNLFEEVMYPRYRSG</sequence>
<name>A0ABR4KE32_9EURO</name>
<dbReference type="RefSeq" id="XP_070899399.1">
    <property type="nucleotide sequence ID" value="XM_071045602.1"/>
</dbReference>
<dbReference type="InterPro" id="IPR020864">
    <property type="entry name" value="MACPF"/>
</dbReference>
<dbReference type="Pfam" id="PF01823">
    <property type="entry name" value="MACPF"/>
    <property type="match status" value="1"/>
</dbReference>
<keyword evidence="3" id="KW-1185">Reference proteome</keyword>
<evidence type="ECO:0000313" key="3">
    <source>
        <dbReference type="Proteomes" id="UP001610444"/>
    </source>
</evidence>